<accession>A0A8S1M5S6</accession>
<comment type="caution">
    <text evidence="1">The sequence shown here is derived from an EMBL/GenBank/DDBJ whole genome shotgun (WGS) entry which is preliminary data.</text>
</comment>
<organism evidence="1 2">
    <name type="scientific">Paramecium primaurelia</name>
    <dbReference type="NCBI Taxonomy" id="5886"/>
    <lineage>
        <taxon>Eukaryota</taxon>
        <taxon>Sar</taxon>
        <taxon>Alveolata</taxon>
        <taxon>Ciliophora</taxon>
        <taxon>Intramacronucleata</taxon>
        <taxon>Oligohymenophorea</taxon>
        <taxon>Peniculida</taxon>
        <taxon>Parameciidae</taxon>
        <taxon>Paramecium</taxon>
    </lineage>
</organism>
<name>A0A8S1M5S6_PARPR</name>
<evidence type="ECO:0000313" key="2">
    <source>
        <dbReference type="Proteomes" id="UP000688137"/>
    </source>
</evidence>
<sequence>MVKYLSFGIVELYFTQCYVEKHHFIEDRKKKDLDKLIQRYLISMLGYRERFEKKQIIWLKRRLFMILLKEFQLKKLQ</sequence>
<evidence type="ECO:0000313" key="1">
    <source>
        <dbReference type="EMBL" id="CAD8075129.1"/>
    </source>
</evidence>
<keyword evidence="2" id="KW-1185">Reference proteome</keyword>
<dbReference type="Proteomes" id="UP000688137">
    <property type="component" value="Unassembled WGS sequence"/>
</dbReference>
<gene>
    <name evidence="1" type="ORF">PPRIM_AZ9-3.1.T0540048</name>
</gene>
<dbReference type="EMBL" id="CAJJDM010000054">
    <property type="protein sequence ID" value="CAD8075129.1"/>
    <property type="molecule type" value="Genomic_DNA"/>
</dbReference>
<protein>
    <submittedName>
        <fullName evidence="1">Uncharacterized protein</fullName>
    </submittedName>
</protein>
<proteinExistence type="predicted"/>
<reference evidence="1" key="1">
    <citation type="submission" date="2021-01" db="EMBL/GenBank/DDBJ databases">
        <authorList>
            <consortium name="Genoscope - CEA"/>
            <person name="William W."/>
        </authorList>
    </citation>
    <scope>NUCLEOTIDE SEQUENCE</scope>
</reference>
<dbReference type="AlphaFoldDB" id="A0A8S1M5S6"/>